<keyword evidence="6" id="KW-1185">Reference proteome</keyword>
<dbReference type="InterPro" id="IPR045455">
    <property type="entry name" value="NrS-1_pol-like_helicase"/>
</dbReference>
<evidence type="ECO:0000313" key="5">
    <source>
        <dbReference type="EMBL" id="MFL2028107.1"/>
    </source>
</evidence>
<dbReference type="Pfam" id="PF19263">
    <property type="entry name" value="DUF5906"/>
    <property type="match status" value="1"/>
</dbReference>
<keyword evidence="1" id="KW-0547">Nucleotide-binding</keyword>
<keyword evidence="2" id="KW-0378">Hydrolase</keyword>
<feature type="domain" description="SF3 helicase" evidence="4">
    <location>
        <begin position="521"/>
        <end position="676"/>
    </location>
</feature>
<proteinExistence type="predicted"/>
<comment type="caution">
    <text evidence="5">The sequence shown here is derived from an EMBL/GenBank/DDBJ whole genome shotgun (WGS) entry which is preliminary data.</text>
</comment>
<dbReference type="SUPFAM" id="SSF52540">
    <property type="entry name" value="P-loop containing nucleoside triphosphate hydrolases"/>
    <property type="match status" value="1"/>
</dbReference>
<gene>
    <name evidence="5" type="ORF">ACEN34_00535</name>
</gene>
<dbReference type="InterPro" id="IPR051620">
    <property type="entry name" value="ORF904-like_C"/>
</dbReference>
<accession>A0ABW8UBA0</accession>
<name>A0ABW8UBA0_9LACO</name>
<evidence type="ECO:0000256" key="1">
    <source>
        <dbReference type="ARBA" id="ARBA00022741"/>
    </source>
</evidence>
<dbReference type="Gene3D" id="3.40.50.300">
    <property type="entry name" value="P-loop containing nucleotide triphosphate hydrolases"/>
    <property type="match status" value="1"/>
</dbReference>
<dbReference type="InterPro" id="IPR014818">
    <property type="entry name" value="Phage/plasmid_primase_P4_C"/>
</dbReference>
<dbReference type="EMBL" id="JBGQPK010000001">
    <property type="protein sequence ID" value="MFL2028107.1"/>
    <property type="molecule type" value="Genomic_DNA"/>
</dbReference>
<dbReference type="PANTHER" id="PTHR35372">
    <property type="entry name" value="ATP BINDING PROTEIN-RELATED"/>
    <property type="match status" value="1"/>
</dbReference>
<dbReference type="PROSITE" id="PS51206">
    <property type="entry name" value="SF3_HELICASE_1"/>
    <property type="match status" value="1"/>
</dbReference>
<dbReference type="PANTHER" id="PTHR35372:SF2">
    <property type="entry name" value="SF3 HELICASE DOMAIN-CONTAINING PROTEIN"/>
    <property type="match status" value="1"/>
</dbReference>
<dbReference type="Pfam" id="PF08706">
    <property type="entry name" value="D5_N"/>
    <property type="match status" value="1"/>
</dbReference>
<dbReference type="InterPro" id="IPR006500">
    <property type="entry name" value="Helicase_put_C_phage/plasmid"/>
</dbReference>
<dbReference type="NCBIfam" id="TIGR01613">
    <property type="entry name" value="primase_Cterm"/>
    <property type="match status" value="1"/>
</dbReference>
<organism evidence="5 6">
    <name type="scientific">Loigolactobacillus zhaoyuanensis</name>
    <dbReference type="NCBI Taxonomy" id="2486017"/>
    <lineage>
        <taxon>Bacteria</taxon>
        <taxon>Bacillati</taxon>
        <taxon>Bacillota</taxon>
        <taxon>Bacilli</taxon>
        <taxon>Lactobacillales</taxon>
        <taxon>Lactobacillaceae</taxon>
        <taxon>Loigolactobacillus</taxon>
    </lineage>
</organism>
<dbReference type="Proteomes" id="UP001625389">
    <property type="component" value="Unassembled WGS sequence"/>
</dbReference>
<evidence type="ECO:0000259" key="4">
    <source>
        <dbReference type="PROSITE" id="PS51206"/>
    </source>
</evidence>
<dbReference type="InterPro" id="IPR027417">
    <property type="entry name" value="P-loop_NTPase"/>
</dbReference>
<evidence type="ECO:0000256" key="3">
    <source>
        <dbReference type="ARBA" id="ARBA00022840"/>
    </source>
</evidence>
<keyword evidence="3" id="KW-0067">ATP-binding</keyword>
<evidence type="ECO:0000313" key="6">
    <source>
        <dbReference type="Proteomes" id="UP001625389"/>
    </source>
</evidence>
<protein>
    <submittedName>
        <fullName evidence="5">Phage/plasmid primase, P4 family</fullName>
    </submittedName>
</protein>
<dbReference type="InterPro" id="IPR014015">
    <property type="entry name" value="Helicase_SF3_DNA-vir"/>
</dbReference>
<reference evidence="5 6" key="1">
    <citation type="submission" date="2024-08" db="EMBL/GenBank/DDBJ databases">
        <authorList>
            <person name="Arias E."/>
        </authorList>
    </citation>
    <scope>NUCLEOTIDE SEQUENCE [LARGE SCALE GENOMIC DNA]</scope>
    <source>
        <strain evidence="5 6">FAM 25317</strain>
    </source>
</reference>
<dbReference type="SMART" id="SM00885">
    <property type="entry name" value="D5_N"/>
    <property type="match status" value="1"/>
</dbReference>
<evidence type="ECO:0000256" key="2">
    <source>
        <dbReference type="ARBA" id="ARBA00022801"/>
    </source>
</evidence>
<sequence>MDAKQQTFIRPAHDQELNLATATSRHEKKWKNKPMTWGDFLQKLQTPVVTPETLEEFLKLSKSRQDDIKDVGGFVGGFLKEGRRKANYVQSRSILTLDVDFATPTLIDDIQLLFDCEIAIYSTHKHKADKPRYRLIIPLKRVVTPDEYQPVARKVAELFGMDLFDDTTYQPERLMYWPSHSSNGEYLFKYFPGDWLDPDEVLAQYDNWRDATFWPESSRKGEIHVSDAKKQGDPLTKKGIIGAFNRTYDIRSAIEKFLPDIYTPTDHEDRFTYAEGSTEGGLVLYDDKFAYSHHGTDPVGDTLNNAFDLVRKQLFGDRDDSAKEGISPTKLPSYKAMIDFINDDKAVMAQYSEELTGDAQQDFNDTNDKSELEDWLSISLNGQPVINTYVLAQHVLDDVPLYYNGHEFLWYDDKTGIWRDGAEDFLKGHLTNKYLKKLTKISPVRESIAAAQGSIFKTGKFPDSDLNKLVLKNGVYDITTNEFTAGFDPDIYARTGHPIQYDAAATAPLFDGFVKYVVGEENAPFIYEWFGYCLYRRYSIQKMLFLYGKGGTGKSTLLNLAKDMIGAESYSAVSLEALMTKNFAAANLYQKTANFDTDAKPEFLGDASILKSLTGEDTLYADVKFAEPLMFYNFAKLTFAMNDLPPMRDFSGGLERRAIILRTPNKVTSAIKKQYPLKKMRLEIPGIFNAAMNGLRRALKQGHFTETKAMRAELDNWLRGNDQVGRFIDDICEIDKKAKTPVEDLYNALDPVKLTNEII</sequence>
<dbReference type="RefSeq" id="WP_407136674.1">
    <property type="nucleotide sequence ID" value="NZ_JBGQPK010000001.1"/>
</dbReference>